<dbReference type="KEGG" id="tim:GMBLW1_24320"/>
<dbReference type="InParanoid" id="A0A6C2YJ01"/>
<dbReference type="InterPro" id="IPR018750">
    <property type="entry name" value="DUF2306_membrane"/>
</dbReference>
<sequence>MSRMSLNGLLRMLTVLVILRVLVLTLTNYPDYFPANFDSLFLQGREQTFFGWYAVAFYLHIITAPLVLVSGLILLSEQVLRRARRLHRLLGWAHAAVLLALMLPSAAVMSRHAFSGWMAGISFMLLSVLTALCTILGIIRASQRQYAAHRRWMLRSYVLICSAVTLRLISGTMSLFDGFSPELAYQIAAWSSWLIPLSLLVATERWHGMRRSLLP</sequence>
<feature type="transmembrane region" description="Helical" evidence="1">
    <location>
        <begin position="152"/>
        <end position="171"/>
    </location>
</feature>
<feature type="transmembrane region" description="Helical" evidence="1">
    <location>
        <begin position="183"/>
        <end position="202"/>
    </location>
</feature>
<feature type="transmembrane region" description="Helical" evidence="1">
    <location>
        <begin position="50"/>
        <end position="77"/>
    </location>
</feature>
<reference evidence="2" key="1">
    <citation type="submission" date="2019-04" db="EMBL/GenBank/DDBJ databases">
        <authorList>
            <consortium name="Science for Life Laboratories"/>
        </authorList>
    </citation>
    <scope>NUCLEOTIDE SEQUENCE</scope>
    <source>
        <strain evidence="2">MBLW1</strain>
    </source>
</reference>
<feature type="transmembrane region" description="Helical" evidence="1">
    <location>
        <begin position="12"/>
        <end position="30"/>
    </location>
</feature>
<evidence type="ECO:0008006" key="4">
    <source>
        <dbReference type="Google" id="ProtNLM"/>
    </source>
</evidence>
<dbReference type="EMBL" id="LR586016">
    <property type="protein sequence ID" value="VIP01528.1"/>
    <property type="molecule type" value="Genomic_DNA"/>
</dbReference>
<organism evidence="2">
    <name type="scientific">Tuwongella immobilis</name>
    <dbReference type="NCBI Taxonomy" id="692036"/>
    <lineage>
        <taxon>Bacteria</taxon>
        <taxon>Pseudomonadati</taxon>
        <taxon>Planctomycetota</taxon>
        <taxon>Planctomycetia</taxon>
        <taxon>Gemmatales</taxon>
        <taxon>Gemmataceae</taxon>
        <taxon>Tuwongella</taxon>
    </lineage>
</organism>
<dbReference type="EMBL" id="LR593887">
    <property type="protein sequence ID" value="VTR98676.1"/>
    <property type="molecule type" value="Genomic_DNA"/>
</dbReference>
<dbReference type="AlphaFoldDB" id="A0A6C2YJ01"/>
<accession>A0A6C2YJ01</accession>
<keyword evidence="1" id="KW-1133">Transmembrane helix</keyword>
<dbReference type="Proteomes" id="UP000464378">
    <property type="component" value="Chromosome"/>
</dbReference>
<gene>
    <name evidence="2" type="ORF">GMBLW1_24320</name>
</gene>
<feature type="transmembrane region" description="Helical" evidence="1">
    <location>
        <begin position="114"/>
        <end position="140"/>
    </location>
</feature>
<name>A0A6C2YJ01_9BACT</name>
<proteinExistence type="predicted"/>
<keyword evidence="3" id="KW-1185">Reference proteome</keyword>
<dbReference type="RefSeq" id="WP_232055954.1">
    <property type="nucleotide sequence ID" value="NZ_LR593887.1"/>
</dbReference>
<evidence type="ECO:0000256" key="1">
    <source>
        <dbReference type="SAM" id="Phobius"/>
    </source>
</evidence>
<evidence type="ECO:0000313" key="3">
    <source>
        <dbReference type="Proteomes" id="UP000464378"/>
    </source>
</evidence>
<dbReference type="Pfam" id="PF10067">
    <property type="entry name" value="DUF2306"/>
    <property type="match status" value="1"/>
</dbReference>
<evidence type="ECO:0000313" key="2">
    <source>
        <dbReference type="EMBL" id="VIP01528.1"/>
    </source>
</evidence>
<keyword evidence="1" id="KW-0812">Transmembrane</keyword>
<keyword evidence="1" id="KW-0472">Membrane</keyword>
<feature type="transmembrane region" description="Helical" evidence="1">
    <location>
        <begin position="89"/>
        <end position="108"/>
    </location>
</feature>
<protein>
    <recommendedName>
        <fullName evidence="4">DUF2306 domain-containing protein</fullName>
    </recommendedName>
</protein>